<dbReference type="PROSITE" id="PS00028">
    <property type="entry name" value="ZINC_FINGER_C2H2_1"/>
    <property type="match status" value="2"/>
</dbReference>
<keyword evidence="1" id="KW-0862">Zinc</keyword>
<sequence>MMVRHMFIEKIVICKLFGTGLDHVEVYKSAFLEDVDCYKCQEKYCIFKTISRVTFERHRQRVHQEKYDAETGKTVEVFKCEVCSQELAERCYLKQHYKAKHRDDYINRFFEDPEYFYCSICSKEFTNYHCLDRHMSFHHSDK</sequence>
<proteinExistence type="predicted"/>
<accession>A0A0N5BB55</accession>
<evidence type="ECO:0000313" key="4">
    <source>
        <dbReference type="WBParaSite" id="SPAL_0000326575.1"/>
    </source>
</evidence>
<keyword evidence="1" id="KW-0479">Metal-binding</keyword>
<dbReference type="GO" id="GO:0008270">
    <property type="term" value="F:zinc ion binding"/>
    <property type="evidence" value="ECO:0007669"/>
    <property type="project" value="UniProtKB-KW"/>
</dbReference>
<dbReference type="Gene3D" id="3.30.160.60">
    <property type="entry name" value="Classic Zinc Finger"/>
    <property type="match status" value="1"/>
</dbReference>
<evidence type="ECO:0000259" key="2">
    <source>
        <dbReference type="PROSITE" id="PS50157"/>
    </source>
</evidence>
<organism evidence="3 4">
    <name type="scientific">Strongyloides papillosus</name>
    <name type="common">Intestinal threadworm</name>
    <dbReference type="NCBI Taxonomy" id="174720"/>
    <lineage>
        <taxon>Eukaryota</taxon>
        <taxon>Metazoa</taxon>
        <taxon>Ecdysozoa</taxon>
        <taxon>Nematoda</taxon>
        <taxon>Chromadorea</taxon>
        <taxon>Rhabditida</taxon>
        <taxon>Tylenchina</taxon>
        <taxon>Panagrolaimomorpha</taxon>
        <taxon>Strongyloidoidea</taxon>
        <taxon>Strongyloididae</taxon>
        <taxon>Strongyloides</taxon>
    </lineage>
</organism>
<protein>
    <submittedName>
        <fullName evidence="4">C2H2-type domain-containing protein</fullName>
    </submittedName>
</protein>
<reference evidence="4" key="1">
    <citation type="submission" date="2017-02" db="UniProtKB">
        <authorList>
            <consortium name="WormBaseParasite"/>
        </authorList>
    </citation>
    <scope>IDENTIFICATION</scope>
</reference>
<name>A0A0N5BB55_STREA</name>
<dbReference type="WBParaSite" id="SPAL_0000326575.1">
    <property type="protein sequence ID" value="SPAL_0000326575.1"/>
    <property type="gene ID" value="SPAL_0000326575"/>
</dbReference>
<dbReference type="Proteomes" id="UP000046392">
    <property type="component" value="Unplaced"/>
</dbReference>
<feature type="domain" description="C2H2-type" evidence="2">
    <location>
        <begin position="78"/>
        <end position="106"/>
    </location>
</feature>
<dbReference type="SMART" id="SM00355">
    <property type="entry name" value="ZnF_C2H2"/>
    <property type="match status" value="3"/>
</dbReference>
<feature type="domain" description="C2H2-type" evidence="2">
    <location>
        <begin position="116"/>
        <end position="142"/>
    </location>
</feature>
<evidence type="ECO:0000256" key="1">
    <source>
        <dbReference type="PROSITE-ProRule" id="PRU00042"/>
    </source>
</evidence>
<dbReference type="PROSITE" id="PS50157">
    <property type="entry name" value="ZINC_FINGER_C2H2_2"/>
    <property type="match status" value="2"/>
</dbReference>
<dbReference type="InterPro" id="IPR013087">
    <property type="entry name" value="Znf_C2H2_type"/>
</dbReference>
<keyword evidence="3" id="KW-1185">Reference proteome</keyword>
<keyword evidence="1" id="KW-0863">Zinc-finger</keyword>
<dbReference type="AlphaFoldDB" id="A0A0N5BB55"/>
<evidence type="ECO:0000313" key="3">
    <source>
        <dbReference type="Proteomes" id="UP000046392"/>
    </source>
</evidence>